<dbReference type="PANTHER" id="PTHR20208">
    <property type="entry name" value="STRUCTURE-SPECIFIC ENDONUCLEASE SUBUNIT SLX1"/>
    <property type="match status" value="1"/>
</dbReference>
<keyword evidence="1 11" id="KW-0540">Nuclease</keyword>
<protein>
    <recommendedName>
        <fullName evidence="11">Structure-specific endonuclease subunit SLX1 homolog</fullName>
        <ecNumber evidence="11">3.1.-.-</ecNumber>
    </recommendedName>
</protein>
<keyword evidence="4 11" id="KW-0227">DNA damage</keyword>
<comment type="caution">
    <text evidence="11">Lacks conserved residue(s) required for the propagation of feature annotation.</text>
</comment>
<dbReference type="Pfam" id="PF01541">
    <property type="entry name" value="GIY-YIG"/>
    <property type="match status" value="1"/>
</dbReference>
<evidence type="ECO:0000313" key="14">
    <source>
        <dbReference type="Proteomes" id="UP001208570"/>
    </source>
</evidence>
<dbReference type="InterPro" id="IPR027520">
    <property type="entry name" value="Slx1"/>
</dbReference>
<dbReference type="InterPro" id="IPR050381">
    <property type="entry name" value="SLX1_endonuclease"/>
</dbReference>
<keyword evidence="6 11" id="KW-0378">Hydrolase</keyword>
<comment type="similarity">
    <text evidence="11">Belongs to the SLX1 family.</text>
</comment>
<sequence>MVVEVENFFGVYLLYCTNPKYKGHTYIGFTVDPNRRVKQHNRGRQAGGAKRTSGKGPWEMVLIIHGFPNQIAALRFEWAWQNPKTSRRLRHLIGKKKKETRYEFKLRIVSEMVRTGPWNRLPLTIRWLKQEYQKDFHPERQPPAHMPIAYGPVKSTKVSTVANSQAKTMDRETMDDKCDEIFSMTSLTNTRPRCAICLQKILVSECMYVCSQTRIFQQFSSRKKMSDY</sequence>
<keyword evidence="3 11" id="KW-0255">Endonuclease</keyword>
<evidence type="ECO:0000256" key="11">
    <source>
        <dbReference type="HAMAP-Rule" id="MF_03100"/>
    </source>
</evidence>
<dbReference type="GO" id="GO:0008270">
    <property type="term" value="F:zinc ion binding"/>
    <property type="evidence" value="ECO:0007669"/>
    <property type="project" value="UniProtKB-KW"/>
</dbReference>
<dbReference type="PANTHER" id="PTHR20208:SF10">
    <property type="entry name" value="STRUCTURE-SPECIFIC ENDONUCLEASE SUBUNIT SLX1"/>
    <property type="match status" value="1"/>
</dbReference>
<evidence type="ECO:0000256" key="3">
    <source>
        <dbReference type="ARBA" id="ARBA00022759"/>
    </source>
</evidence>
<dbReference type="SMART" id="SM00465">
    <property type="entry name" value="GIYc"/>
    <property type="match status" value="1"/>
</dbReference>
<accession>A0AAD9KD80</accession>
<keyword evidence="9 11" id="KW-0234">DNA repair</keyword>
<evidence type="ECO:0000256" key="10">
    <source>
        <dbReference type="ARBA" id="ARBA00023242"/>
    </source>
</evidence>
<comment type="caution">
    <text evidence="13">The sequence shown here is derived from an EMBL/GenBank/DDBJ whole genome shotgun (WGS) entry which is preliminary data.</text>
</comment>
<dbReference type="Proteomes" id="UP001208570">
    <property type="component" value="Unassembled WGS sequence"/>
</dbReference>
<comment type="cofactor">
    <cofactor evidence="11">
        <name>a divalent metal cation</name>
        <dbReference type="ChEBI" id="CHEBI:60240"/>
    </cofactor>
</comment>
<dbReference type="GO" id="GO:0000724">
    <property type="term" value="P:double-strand break repair via homologous recombination"/>
    <property type="evidence" value="ECO:0007669"/>
    <property type="project" value="TreeGrafter"/>
</dbReference>
<comment type="subcellular location">
    <subcellularLocation>
        <location evidence="11">Nucleus</location>
    </subcellularLocation>
</comment>
<dbReference type="AlphaFoldDB" id="A0AAD9KD80"/>
<evidence type="ECO:0000256" key="6">
    <source>
        <dbReference type="ARBA" id="ARBA00022801"/>
    </source>
</evidence>
<dbReference type="FunFam" id="3.40.1440.10:FF:000008">
    <property type="entry name" value="Structure-specific endonuclease subunit SLX1 homolog"/>
    <property type="match status" value="1"/>
</dbReference>
<evidence type="ECO:0000256" key="4">
    <source>
        <dbReference type="ARBA" id="ARBA00022763"/>
    </source>
</evidence>
<dbReference type="EC" id="3.1.-.-" evidence="11"/>
<feature type="domain" description="GIY-YIG" evidence="12">
    <location>
        <begin position="7"/>
        <end position="93"/>
    </location>
</feature>
<keyword evidence="7" id="KW-0862">Zinc</keyword>
<dbReference type="Gene3D" id="3.40.1440.10">
    <property type="entry name" value="GIY-YIG endonuclease"/>
    <property type="match status" value="1"/>
</dbReference>
<evidence type="ECO:0000256" key="7">
    <source>
        <dbReference type="ARBA" id="ARBA00022833"/>
    </source>
</evidence>
<dbReference type="GO" id="GO:0017108">
    <property type="term" value="F:5'-flap endonuclease activity"/>
    <property type="evidence" value="ECO:0007669"/>
    <property type="project" value="InterPro"/>
</dbReference>
<comment type="function">
    <text evidence="11">Catalytic subunit of a heterodimeric structure-specific endonuclease that resolves DNA secondary structures generated during DNA repair and recombination. Has endonuclease activity towards branched DNA substrates, introducing single-strand cuts in duplex DNA close to junctions with ss-DNA.</text>
</comment>
<proteinExistence type="inferred from homology"/>
<dbReference type="SUPFAM" id="SSF82771">
    <property type="entry name" value="GIY-YIG endonuclease"/>
    <property type="match status" value="1"/>
</dbReference>
<comment type="subunit">
    <text evidence="11">Forms a heterodimer with a member of the SLX4 family.</text>
</comment>
<evidence type="ECO:0000313" key="13">
    <source>
        <dbReference type="EMBL" id="KAK2169152.1"/>
    </source>
</evidence>
<reference evidence="13" key="1">
    <citation type="journal article" date="2023" name="Mol. Biol. Evol.">
        <title>Third-Generation Sequencing Reveals the Adaptive Role of the Epigenome in Three Deep-Sea Polychaetes.</title>
        <authorList>
            <person name="Perez M."/>
            <person name="Aroh O."/>
            <person name="Sun Y."/>
            <person name="Lan Y."/>
            <person name="Juniper S.K."/>
            <person name="Young C.R."/>
            <person name="Angers B."/>
            <person name="Qian P.Y."/>
        </authorList>
    </citation>
    <scope>NUCLEOTIDE SEQUENCE</scope>
    <source>
        <strain evidence="13">P08H-3</strain>
    </source>
</reference>
<dbReference type="InterPro" id="IPR035901">
    <property type="entry name" value="GIY-YIG_endonuc_sf"/>
</dbReference>
<keyword evidence="5" id="KW-0863">Zinc-finger</keyword>
<dbReference type="CDD" id="cd10455">
    <property type="entry name" value="GIY-YIG_SLX1"/>
    <property type="match status" value="1"/>
</dbReference>
<dbReference type="GO" id="GO:0008821">
    <property type="term" value="F:crossover junction DNA endonuclease activity"/>
    <property type="evidence" value="ECO:0007669"/>
    <property type="project" value="TreeGrafter"/>
</dbReference>
<evidence type="ECO:0000259" key="12">
    <source>
        <dbReference type="PROSITE" id="PS50164"/>
    </source>
</evidence>
<evidence type="ECO:0000256" key="9">
    <source>
        <dbReference type="ARBA" id="ARBA00023204"/>
    </source>
</evidence>
<dbReference type="EMBL" id="JAODUP010000012">
    <property type="protein sequence ID" value="KAK2169152.1"/>
    <property type="molecule type" value="Genomic_DNA"/>
</dbReference>
<dbReference type="GO" id="GO:0033557">
    <property type="term" value="C:Slx1-Slx4 complex"/>
    <property type="evidence" value="ECO:0007669"/>
    <property type="project" value="UniProtKB-UniRule"/>
</dbReference>
<evidence type="ECO:0000256" key="2">
    <source>
        <dbReference type="ARBA" id="ARBA00022723"/>
    </source>
</evidence>
<keyword evidence="8 11" id="KW-0233">DNA recombination</keyword>
<dbReference type="HAMAP" id="MF_03100">
    <property type="entry name" value="Endonuc_su_Slx1"/>
    <property type="match status" value="1"/>
</dbReference>
<evidence type="ECO:0000256" key="8">
    <source>
        <dbReference type="ARBA" id="ARBA00023172"/>
    </source>
</evidence>
<gene>
    <name evidence="13" type="ORF">LSH36_12g21096</name>
</gene>
<organism evidence="13 14">
    <name type="scientific">Paralvinella palmiformis</name>
    <dbReference type="NCBI Taxonomy" id="53620"/>
    <lineage>
        <taxon>Eukaryota</taxon>
        <taxon>Metazoa</taxon>
        <taxon>Spiralia</taxon>
        <taxon>Lophotrochozoa</taxon>
        <taxon>Annelida</taxon>
        <taxon>Polychaeta</taxon>
        <taxon>Sedentaria</taxon>
        <taxon>Canalipalpata</taxon>
        <taxon>Terebellida</taxon>
        <taxon>Terebelliformia</taxon>
        <taxon>Alvinellidae</taxon>
        <taxon>Paralvinella</taxon>
    </lineage>
</organism>
<keyword evidence="2" id="KW-0479">Metal-binding</keyword>
<dbReference type="InterPro" id="IPR000305">
    <property type="entry name" value="GIY-YIG_endonuc"/>
</dbReference>
<keyword evidence="14" id="KW-1185">Reference proteome</keyword>
<keyword evidence="10 11" id="KW-0539">Nucleus</keyword>
<name>A0AAD9KD80_9ANNE</name>
<dbReference type="PROSITE" id="PS50164">
    <property type="entry name" value="GIY_YIG"/>
    <property type="match status" value="1"/>
</dbReference>
<evidence type="ECO:0000256" key="5">
    <source>
        <dbReference type="ARBA" id="ARBA00022771"/>
    </source>
</evidence>
<evidence type="ECO:0000256" key="1">
    <source>
        <dbReference type="ARBA" id="ARBA00022722"/>
    </source>
</evidence>